<dbReference type="EMBL" id="CADEAL010002046">
    <property type="protein sequence ID" value="CAB1437597.1"/>
    <property type="molecule type" value="Genomic_DNA"/>
</dbReference>
<name>A0A9N7UUZ2_PLEPL</name>
<proteinExistence type="predicted"/>
<keyword evidence="2" id="KW-1185">Reference proteome</keyword>
<dbReference type="AlphaFoldDB" id="A0A9N7UUZ2"/>
<comment type="caution">
    <text evidence="1">The sequence shown here is derived from an EMBL/GenBank/DDBJ whole genome shotgun (WGS) entry which is preliminary data.</text>
</comment>
<dbReference type="Proteomes" id="UP001153269">
    <property type="component" value="Unassembled WGS sequence"/>
</dbReference>
<accession>A0A9N7UUZ2</accession>
<sequence>MNAKPQGGRRRSRFTTASALRIPDDPLDLLPSAGAAPDFPRIPSIWSFLGNTRDRTADHRKQSLLVSAATGRSALALRRSRPVG</sequence>
<gene>
    <name evidence="1" type="ORF">PLEPLA_LOCUS25635</name>
</gene>
<protein>
    <submittedName>
        <fullName evidence="1">Uncharacterized protein</fullName>
    </submittedName>
</protein>
<organism evidence="1 2">
    <name type="scientific">Pleuronectes platessa</name>
    <name type="common">European plaice</name>
    <dbReference type="NCBI Taxonomy" id="8262"/>
    <lineage>
        <taxon>Eukaryota</taxon>
        <taxon>Metazoa</taxon>
        <taxon>Chordata</taxon>
        <taxon>Craniata</taxon>
        <taxon>Vertebrata</taxon>
        <taxon>Euteleostomi</taxon>
        <taxon>Actinopterygii</taxon>
        <taxon>Neopterygii</taxon>
        <taxon>Teleostei</taxon>
        <taxon>Neoteleostei</taxon>
        <taxon>Acanthomorphata</taxon>
        <taxon>Carangaria</taxon>
        <taxon>Pleuronectiformes</taxon>
        <taxon>Pleuronectoidei</taxon>
        <taxon>Pleuronectidae</taxon>
        <taxon>Pleuronectes</taxon>
    </lineage>
</organism>
<reference evidence="1" key="1">
    <citation type="submission" date="2020-03" db="EMBL/GenBank/DDBJ databases">
        <authorList>
            <person name="Weist P."/>
        </authorList>
    </citation>
    <scope>NUCLEOTIDE SEQUENCE</scope>
</reference>
<evidence type="ECO:0000313" key="1">
    <source>
        <dbReference type="EMBL" id="CAB1437597.1"/>
    </source>
</evidence>
<evidence type="ECO:0000313" key="2">
    <source>
        <dbReference type="Proteomes" id="UP001153269"/>
    </source>
</evidence>